<evidence type="ECO:0008006" key="3">
    <source>
        <dbReference type="Google" id="ProtNLM"/>
    </source>
</evidence>
<dbReference type="HOGENOM" id="CLU_2408080_0_0_9"/>
<dbReference type="AlphaFoldDB" id="A9KTA8"/>
<dbReference type="Proteomes" id="UP000000370">
    <property type="component" value="Chromosome"/>
</dbReference>
<keyword evidence="2" id="KW-1185">Reference proteome</keyword>
<sequence length="92" mass="9757">MSGYNTGTITATNQVVTYFDVDGKNKILVYGSSVIKGNLTSPGDSGGVVYLKSAAERNLIAGTIIASNSDEGVKFTPRSLYEDIGFSFDTSY</sequence>
<dbReference type="STRING" id="357809.Cphy_3385"/>
<name>A9KTA8_LACP7</name>
<accession>A9KTA8</accession>
<dbReference type="EMBL" id="CP000885">
    <property type="protein sequence ID" value="ABX43738.1"/>
    <property type="molecule type" value="Genomic_DNA"/>
</dbReference>
<gene>
    <name evidence="1" type="ordered locus">Cphy_3385</name>
</gene>
<dbReference type="KEGG" id="cpy:Cphy_3385"/>
<reference evidence="2" key="1">
    <citation type="submission" date="2007-11" db="EMBL/GenBank/DDBJ databases">
        <title>Complete genome sequence of Clostridium phytofermentans ISDg.</title>
        <authorList>
            <person name="Leschine S.B."/>
            <person name="Warnick T.A."/>
            <person name="Blanchard J.L."/>
            <person name="Schnell D.J."/>
            <person name="Petit E.L."/>
            <person name="LaTouf W.G."/>
            <person name="Copeland A."/>
            <person name="Lucas S."/>
            <person name="Lapidus A."/>
            <person name="Barry K."/>
            <person name="Glavina del Rio T."/>
            <person name="Dalin E."/>
            <person name="Tice H."/>
            <person name="Pitluck S."/>
            <person name="Kiss H."/>
            <person name="Brettin T."/>
            <person name="Bruce D."/>
            <person name="Detter J.C."/>
            <person name="Han C."/>
            <person name="Kuske C."/>
            <person name="Schmutz J."/>
            <person name="Larimer F."/>
            <person name="Land M."/>
            <person name="Hauser L."/>
            <person name="Kyrpides N."/>
            <person name="Kim E.A."/>
            <person name="Richardson P."/>
        </authorList>
    </citation>
    <scope>NUCLEOTIDE SEQUENCE [LARGE SCALE GENOMIC DNA]</scope>
    <source>
        <strain evidence="2">ATCC 700394 / DSM 18823 / ISDg</strain>
    </source>
</reference>
<evidence type="ECO:0000313" key="2">
    <source>
        <dbReference type="Proteomes" id="UP000000370"/>
    </source>
</evidence>
<dbReference type="Gene3D" id="2.40.10.10">
    <property type="entry name" value="Trypsin-like serine proteases"/>
    <property type="match status" value="1"/>
</dbReference>
<proteinExistence type="predicted"/>
<dbReference type="RefSeq" id="WP_012201387.1">
    <property type="nucleotide sequence ID" value="NC_010001.1"/>
</dbReference>
<dbReference type="InterPro" id="IPR043504">
    <property type="entry name" value="Peptidase_S1_PA_chymotrypsin"/>
</dbReference>
<evidence type="ECO:0000313" key="1">
    <source>
        <dbReference type="EMBL" id="ABX43738.1"/>
    </source>
</evidence>
<protein>
    <recommendedName>
        <fullName evidence="3">Peptidase S1 domain-containing protein</fullName>
    </recommendedName>
</protein>
<organism evidence="1 2">
    <name type="scientific">Lachnoclostridium phytofermentans (strain ATCC 700394 / DSM 18823 / ISDg)</name>
    <name type="common">Clostridium phytofermentans</name>
    <dbReference type="NCBI Taxonomy" id="357809"/>
    <lineage>
        <taxon>Bacteria</taxon>
        <taxon>Bacillati</taxon>
        <taxon>Bacillota</taxon>
        <taxon>Clostridia</taxon>
        <taxon>Lachnospirales</taxon>
        <taxon>Lachnospiraceae</taxon>
    </lineage>
</organism>